<dbReference type="NCBIfam" id="TIGR01503">
    <property type="entry name" value="MthylAspMut_E"/>
    <property type="match status" value="1"/>
</dbReference>
<comment type="similarity">
    <text evidence="4">Belongs to the methylaspartate mutase GlmE subunit family.</text>
</comment>
<accession>A0AAW6U9J1</accession>
<feature type="binding site" evidence="4">
    <location>
        <position position="172"/>
    </location>
    <ligand>
        <name>L-glutamate</name>
        <dbReference type="ChEBI" id="CHEBI:29985"/>
    </ligand>
</feature>
<dbReference type="Gene3D" id="3.90.970.10">
    <property type="match status" value="1"/>
</dbReference>
<dbReference type="GO" id="GO:0050097">
    <property type="term" value="F:methylaspartate mutase activity"/>
    <property type="evidence" value="ECO:0007669"/>
    <property type="project" value="UniProtKB-UniRule"/>
</dbReference>
<comment type="cofactor">
    <cofactor evidence="4">
        <name>adenosylcob(III)alamin</name>
        <dbReference type="ChEBI" id="CHEBI:18408"/>
    </cofactor>
</comment>
<comment type="caution">
    <text evidence="5">The sequence shown here is derived from an EMBL/GenBank/DDBJ whole genome shotgun (WGS) entry which is preliminary data.</text>
</comment>
<evidence type="ECO:0000256" key="4">
    <source>
        <dbReference type="HAMAP-Rule" id="MF_01923"/>
    </source>
</evidence>
<keyword evidence="1 4" id="KW-0846">Cobalamin</keyword>
<dbReference type="EC" id="5.4.99.1" evidence="4"/>
<dbReference type="PIRSF" id="PIRSF001495">
    <property type="entry name" value="Met_asp_mut_epsi"/>
    <property type="match status" value="1"/>
</dbReference>
<proteinExistence type="inferred from homology"/>
<comment type="caution">
    <text evidence="4">Lacks conserved residue(s) required for the propagation of feature annotation.</text>
</comment>
<dbReference type="InterPro" id="IPR006396">
    <property type="entry name" value="Glu_mut_E"/>
</dbReference>
<feature type="binding site" evidence="4">
    <location>
        <position position="178"/>
    </location>
    <ligand>
        <name>L-glutamate</name>
        <dbReference type="ChEBI" id="CHEBI:29985"/>
    </ligand>
</feature>
<evidence type="ECO:0000256" key="1">
    <source>
        <dbReference type="ARBA" id="ARBA00022628"/>
    </source>
</evidence>
<feature type="binding site" evidence="4">
    <location>
        <position position="68"/>
    </location>
    <ligand>
        <name>L-glutamate</name>
        <dbReference type="ChEBI" id="CHEBI:29985"/>
    </ligand>
</feature>
<comment type="subunit">
    <text evidence="4">Heterotetramer composed of 2 epsilon subunits (GlmE) and 2 sigma subunits (GlmS). GlmE exists as a homodimer and GlmS as a monomer.</text>
</comment>
<dbReference type="GO" id="GO:0031419">
    <property type="term" value="F:cobalamin binding"/>
    <property type="evidence" value="ECO:0007669"/>
    <property type="project" value="UniProtKB-KW"/>
</dbReference>
<dbReference type="Proteomes" id="UP001431532">
    <property type="component" value="Unassembled WGS sequence"/>
</dbReference>
<sequence>MQVVNKKWSLEKFLEVRKEVLSSWPTGNDPLLDLDVAVENLKKVPPHKNFALKLIEAKNQGRTYIQPRAGVARLKEHIDLMRHLDAAGADFLPATVDSYTRHNRYQEAEEGIKVSEKEGRSLLNGFPIVNHGVQACKDVLDAVNVPLQARHGTPDGRLLAEIIHAAGWTSNEGGGISYNLPYAKNISLADSIYYWQYCDRLVGYYEDHGIHINREPFGPLTGTLVPPSIAITIGIIEALLAAEQGVKNITIGYGQCGNVIQDVAAIHMALELCEEYLKDQDYKDVVVTTVFHQWMGGFPADESAATGLIAMASTVAALAGANKMITKTPYESIGVPTKEINAVGIKASKMVVNLLKDQKMKTSTPLKLEKKQIRKEVECLMKMVFELGQGDVAVGAIKAFELGVIDVPFAPSKQNMNKILPARDNEGCVRILEFGNLGMTQDIKEFHKSKLDERAKAEGRPITFQMTVDDIYAVSNGQLIGRPKIGSNH</sequence>
<evidence type="ECO:0000313" key="5">
    <source>
        <dbReference type="EMBL" id="MDI6453380.1"/>
    </source>
</evidence>
<comment type="pathway">
    <text evidence="4">Amino-acid degradation; L-glutamate degradation via mesaconate pathway; acetate and pyruvate from L-glutamate: step 1/4.</text>
</comment>
<evidence type="ECO:0000256" key="3">
    <source>
        <dbReference type="ARBA" id="ARBA00023285"/>
    </source>
</evidence>
<dbReference type="EMBL" id="JASCXW010000026">
    <property type="protein sequence ID" value="MDI6453380.1"/>
    <property type="molecule type" value="Genomic_DNA"/>
</dbReference>
<dbReference type="Pfam" id="PF06368">
    <property type="entry name" value="Met_asp_mut_E"/>
    <property type="match status" value="1"/>
</dbReference>
<keyword evidence="3 4" id="KW-0170">Cobalt</keyword>
<dbReference type="SUPFAM" id="SSF51703">
    <property type="entry name" value="Cobalamin (vitamin B12)-dependent enzymes"/>
    <property type="match status" value="1"/>
</dbReference>
<keyword evidence="6" id="KW-1185">Reference proteome</keyword>
<protein>
    <recommendedName>
        <fullName evidence="4">Glutamate mutase epsilon subunit</fullName>
        <ecNumber evidence="4">5.4.99.1</ecNumber>
    </recommendedName>
    <alternativeName>
        <fullName evidence="4">Glutamate mutase E chain</fullName>
    </alternativeName>
    <alternativeName>
        <fullName evidence="4">Glutamate mutase large subunit</fullName>
    </alternativeName>
    <alternativeName>
        <fullName evidence="4">Methylaspartate mutase</fullName>
    </alternativeName>
</protein>
<feature type="binding site" evidence="4">
    <location>
        <position position="124"/>
    </location>
    <ligand>
        <name>adenosylcob(III)alamin</name>
        <dbReference type="ChEBI" id="CHEBI:18408"/>
    </ligand>
</feature>
<dbReference type="RefSeq" id="WP_282839812.1">
    <property type="nucleotide sequence ID" value="NZ_JASCXW010000026.1"/>
</dbReference>
<comment type="catalytic activity">
    <reaction evidence="4">
        <text>(2S,3S)-3-methyl-L-aspartate = L-glutamate</text>
        <dbReference type="Rhea" id="RHEA:12857"/>
        <dbReference type="ChEBI" id="CHEBI:29985"/>
        <dbReference type="ChEBI" id="CHEBI:58724"/>
        <dbReference type="EC" id="5.4.99.1"/>
    </reaction>
</comment>
<dbReference type="AlphaFoldDB" id="A0AAW6U9J1"/>
<reference evidence="5" key="1">
    <citation type="submission" date="2023-05" db="EMBL/GenBank/DDBJ databases">
        <title>Mariniplasma microaerophilum sp. nov., a novel anaerobic mollicute isolated from terrestrial mud volcano, Taman Peninsula, Russia.</title>
        <authorList>
            <person name="Khomyakova M.A."/>
            <person name="Merkel A.Y."/>
            <person name="Slobodkin A.I."/>
        </authorList>
    </citation>
    <scope>NUCLEOTIDE SEQUENCE</scope>
    <source>
        <strain evidence="5">M4Ah</strain>
    </source>
</reference>
<dbReference type="InterPro" id="IPR014714">
    <property type="entry name" value="Glu_mut_E_C_dom_sf"/>
</dbReference>
<feature type="binding site" evidence="4">
    <location>
        <position position="182"/>
    </location>
    <ligand>
        <name>L-glutamate</name>
        <dbReference type="ChEBI" id="CHEBI:29985"/>
    </ligand>
</feature>
<dbReference type="InterPro" id="IPR016176">
    <property type="entry name" value="Cbl-dep_enz_cat"/>
</dbReference>
<evidence type="ECO:0000313" key="6">
    <source>
        <dbReference type="Proteomes" id="UP001431532"/>
    </source>
</evidence>
<gene>
    <name evidence="4" type="primary">glmE</name>
    <name evidence="5" type="ORF">QJ521_07370</name>
</gene>
<feature type="binding site" evidence="4">
    <location>
        <position position="327"/>
    </location>
    <ligand>
        <name>adenosylcob(III)alamin</name>
        <dbReference type="ChEBI" id="CHEBI:18408"/>
    </ligand>
</feature>
<feature type="binding site" evidence="4">
    <location>
        <position position="70"/>
    </location>
    <ligand>
        <name>adenosylcob(III)alamin</name>
        <dbReference type="ChEBI" id="CHEBI:18408"/>
    </ligand>
</feature>
<feature type="binding site" evidence="4">
    <location>
        <position position="181"/>
    </location>
    <ligand>
        <name>adenosylcob(III)alamin</name>
        <dbReference type="ChEBI" id="CHEBI:18408"/>
    </ligand>
</feature>
<name>A0AAW6U9J1_9MOLU</name>
<feature type="binding site" evidence="4">
    <location>
        <begin position="150"/>
        <end position="151"/>
    </location>
    <ligand>
        <name>L-glutamate</name>
        <dbReference type="ChEBI" id="CHEBI:29985"/>
    </ligand>
</feature>
<feature type="binding site" evidence="4">
    <location>
        <position position="331"/>
    </location>
    <ligand>
        <name>adenosylcob(III)alamin</name>
        <dbReference type="ChEBI" id="CHEBI:18408"/>
    </ligand>
</feature>
<dbReference type="Gene3D" id="3.20.20.240">
    <property type="entry name" value="Methylmalonyl-CoA mutase"/>
    <property type="match status" value="1"/>
</dbReference>
<evidence type="ECO:0000256" key="2">
    <source>
        <dbReference type="ARBA" id="ARBA00023235"/>
    </source>
</evidence>
<organism evidence="5 6">
    <name type="scientific">Peloplasma aerotolerans</name>
    <dbReference type="NCBI Taxonomy" id="3044389"/>
    <lineage>
        <taxon>Bacteria</taxon>
        <taxon>Bacillati</taxon>
        <taxon>Mycoplasmatota</taxon>
        <taxon>Mollicutes</taxon>
        <taxon>Acholeplasmatales</taxon>
        <taxon>Acholeplasmataceae</taxon>
        <taxon>Peloplasma</taxon>
    </lineage>
</organism>
<feature type="binding site" evidence="4">
    <location>
        <position position="298"/>
    </location>
    <ligand>
        <name>adenosylcob(III)alamin</name>
        <dbReference type="ChEBI" id="CHEBI:18408"/>
    </ligand>
</feature>
<feature type="binding site" evidence="4">
    <location>
        <position position="101"/>
    </location>
    <ligand>
        <name>L-glutamate</name>
        <dbReference type="ChEBI" id="CHEBI:29985"/>
    </ligand>
</feature>
<dbReference type="CDD" id="cd00245">
    <property type="entry name" value="Glm_e"/>
    <property type="match status" value="1"/>
</dbReference>
<dbReference type="HAMAP" id="MF_01923">
    <property type="entry name" value="Me_Asp_mutase_E"/>
    <property type="match status" value="1"/>
</dbReference>
<keyword evidence="2 4" id="KW-0413">Isomerase</keyword>
<dbReference type="GO" id="GO:0019670">
    <property type="term" value="P:anaerobic L-glutamate catabolic process"/>
    <property type="evidence" value="ECO:0007669"/>
    <property type="project" value="InterPro"/>
</dbReference>
<dbReference type="GO" id="GO:0019553">
    <property type="term" value="P:L-glutamate catabolic process via L-citramalate"/>
    <property type="evidence" value="ECO:0007669"/>
    <property type="project" value="UniProtKB-UniRule"/>
</dbReference>
<comment type="function">
    <text evidence="4">Catalyzes the carbon skeleton rearrangement of L-glutamate to L-threo-3-methylaspartate ((2S,3S)-3-methylaspartate).</text>
</comment>